<accession>A0A6A4Q4D1</accession>
<protein>
    <submittedName>
        <fullName evidence="1">Uncharacterized protein</fullName>
    </submittedName>
</protein>
<organism evidence="1 2">
    <name type="scientific">Lupinus albus</name>
    <name type="common">White lupine</name>
    <name type="synonym">Lupinus termis</name>
    <dbReference type="NCBI Taxonomy" id="3870"/>
    <lineage>
        <taxon>Eukaryota</taxon>
        <taxon>Viridiplantae</taxon>
        <taxon>Streptophyta</taxon>
        <taxon>Embryophyta</taxon>
        <taxon>Tracheophyta</taxon>
        <taxon>Spermatophyta</taxon>
        <taxon>Magnoliopsida</taxon>
        <taxon>eudicotyledons</taxon>
        <taxon>Gunneridae</taxon>
        <taxon>Pentapetalae</taxon>
        <taxon>rosids</taxon>
        <taxon>fabids</taxon>
        <taxon>Fabales</taxon>
        <taxon>Fabaceae</taxon>
        <taxon>Papilionoideae</taxon>
        <taxon>50 kb inversion clade</taxon>
        <taxon>genistoids sensu lato</taxon>
        <taxon>core genistoids</taxon>
        <taxon>Genisteae</taxon>
        <taxon>Lupinus</taxon>
    </lineage>
</organism>
<proteinExistence type="predicted"/>
<keyword evidence="2" id="KW-1185">Reference proteome</keyword>
<gene>
    <name evidence="1" type="ORF">Lalb_Chr08g0235661</name>
</gene>
<dbReference type="EMBL" id="WOCE01000008">
    <property type="protein sequence ID" value="KAE9608439.1"/>
    <property type="molecule type" value="Genomic_DNA"/>
</dbReference>
<evidence type="ECO:0000313" key="1">
    <source>
        <dbReference type="EMBL" id="KAE9608439.1"/>
    </source>
</evidence>
<sequence>MSWLLNTDNHHLMLSSEPNFLPLQWVNCYYTSEVLNFREDGMTIVLIIQLHSCHENFSIFQ</sequence>
<reference evidence="2" key="1">
    <citation type="journal article" date="2020" name="Nat. Commun.">
        <title>Genome sequence of the cluster root forming white lupin.</title>
        <authorList>
            <person name="Hufnagel B."/>
            <person name="Marques A."/>
            <person name="Soriano A."/>
            <person name="Marques L."/>
            <person name="Divol F."/>
            <person name="Doumas P."/>
            <person name="Sallet E."/>
            <person name="Mancinotti D."/>
            <person name="Carrere S."/>
            <person name="Marande W."/>
            <person name="Arribat S."/>
            <person name="Keller J."/>
            <person name="Huneau C."/>
            <person name="Blein T."/>
            <person name="Aime D."/>
            <person name="Laguerre M."/>
            <person name="Taylor J."/>
            <person name="Schubert V."/>
            <person name="Nelson M."/>
            <person name="Geu-Flores F."/>
            <person name="Crespi M."/>
            <person name="Gallardo-Guerrero K."/>
            <person name="Delaux P.-M."/>
            <person name="Salse J."/>
            <person name="Berges H."/>
            <person name="Guyot R."/>
            <person name="Gouzy J."/>
            <person name="Peret B."/>
        </authorList>
    </citation>
    <scope>NUCLEOTIDE SEQUENCE [LARGE SCALE GENOMIC DNA]</scope>
    <source>
        <strain evidence="2">cv. Amiga</strain>
    </source>
</reference>
<dbReference type="Proteomes" id="UP000447434">
    <property type="component" value="Chromosome 8"/>
</dbReference>
<evidence type="ECO:0000313" key="2">
    <source>
        <dbReference type="Proteomes" id="UP000447434"/>
    </source>
</evidence>
<comment type="caution">
    <text evidence="1">The sequence shown here is derived from an EMBL/GenBank/DDBJ whole genome shotgun (WGS) entry which is preliminary data.</text>
</comment>
<dbReference type="AlphaFoldDB" id="A0A6A4Q4D1"/>
<name>A0A6A4Q4D1_LUPAL</name>